<proteinExistence type="predicted"/>
<dbReference type="PROSITE" id="PS50222">
    <property type="entry name" value="EF_HAND_2"/>
    <property type="match status" value="1"/>
</dbReference>
<dbReference type="OMA" id="YAVARYK"/>
<dbReference type="InterPro" id="IPR011992">
    <property type="entry name" value="EF-hand-dom_pair"/>
</dbReference>
<dbReference type="PROSITE" id="PS00018">
    <property type="entry name" value="EF_HAND_1"/>
    <property type="match status" value="2"/>
</dbReference>
<dbReference type="STRING" id="3821.A0A151S7W5"/>
<dbReference type="Gene3D" id="1.10.238.10">
    <property type="entry name" value="EF-hand"/>
    <property type="match status" value="1"/>
</dbReference>
<dbReference type="Gramene" id="C.cajan_26304.t">
    <property type="protein sequence ID" value="C.cajan_26304.t.cds1"/>
    <property type="gene ID" value="C.cajan_26304"/>
</dbReference>
<evidence type="ECO:0000256" key="1">
    <source>
        <dbReference type="ARBA" id="ARBA00022837"/>
    </source>
</evidence>
<sequence>MPHDQFVPTRMPEYKTKGLPPNIIIAEKQIRDILTKADCDGDGCLSKDELEKVFKEFGSKLPGWRANRFLKKADTNHDGILTKEELDIIVDYAVARYKFKE</sequence>
<dbReference type="Proteomes" id="UP000075243">
    <property type="component" value="Unassembled WGS sequence"/>
</dbReference>
<name>A0A151S7W5_CAJCA</name>
<dbReference type="SUPFAM" id="SSF47473">
    <property type="entry name" value="EF-hand"/>
    <property type="match status" value="1"/>
</dbReference>
<dbReference type="CDD" id="cd00051">
    <property type="entry name" value="EFh"/>
    <property type="match status" value="1"/>
</dbReference>
<dbReference type="InterPro" id="IPR018247">
    <property type="entry name" value="EF_Hand_1_Ca_BS"/>
</dbReference>
<keyword evidence="4" id="KW-1185">Reference proteome</keyword>
<protein>
    <recommendedName>
        <fullName evidence="2">EF-hand domain-containing protein</fullName>
    </recommendedName>
</protein>
<feature type="domain" description="EF-hand" evidence="2">
    <location>
        <begin position="25"/>
        <end position="60"/>
    </location>
</feature>
<reference evidence="3" key="1">
    <citation type="journal article" date="2012" name="Nat. Biotechnol.">
        <title>Draft genome sequence of pigeonpea (Cajanus cajan), an orphan legume crop of resource-poor farmers.</title>
        <authorList>
            <person name="Varshney R.K."/>
            <person name="Chen W."/>
            <person name="Li Y."/>
            <person name="Bharti A.K."/>
            <person name="Saxena R.K."/>
            <person name="Schlueter J.A."/>
            <person name="Donoghue M.T."/>
            <person name="Azam S."/>
            <person name="Fan G."/>
            <person name="Whaley A.M."/>
            <person name="Farmer A.D."/>
            <person name="Sheridan J."/>
            <person name="Iwata A."/>
            <person name="Tuteja R."/>
            <person name="Penmetsa R.V."/>
            <person name="Wu W."/>
            <person name="Upadhyaya H.D."/>
            <person name="Yang S.P."/>
            <person name="Shah T."/>
            <person name="Saxena K.B."/>
            <person name="Michael T."/>
            <person name="McCombie W.R."/>
            <person name="Yang B."/>
            <person name="Zhang G."/>
            <person name="Yang H."/>
            <person name="Wang J."/>
            <person name="Spillane C."/>
            <person name="Cook D.R."/>
            <person name="May G.D."/>
            <person name="Xu X."/>
            <person name="Jackson S.A."/>
        </authorList>
    </citation>
    <scope>NUCLEOTIDE SEQUENCE [LARGE SCALE GENOMIC DNA]</scope>
</reference>
<dbReference type="SMART" id="SM00054">
    <property type="entry name" value="EFh"/>
    <property type="match status" value="2"/>
</dbReference>
<organism evidence="3 4">
    <name type="scientific">Cajanus cajan</name>
    <name type="common">Pigeon pea</name>
    <name type="synonym">Cajanus indicus</name>
    <dbReference type="NCBI Taxonomy" id="3821"/>
    <lineage>
        <taxon>Eukaryota</taxon>
        <taxon>Viridiplantae</taxon>
        <taxon>Streptophyta</taxon>
        <taxon>Embryophyta</taxon>
        <taxon>Tracheophyta</taxon>
        <taxon>Spermatophyta</taxon>
        <taxon>Magnoliopsida</taxon>
        <taxon>eudicotyledons</taxon>
        <taxon>Gunneridae</taxon>
        <taxon>Pentapetalae</taxon>
        <taxon>rosids</taxon>
        <taxon>fabids</taxon>
        <taxon>Fabales</taxon>
        <taxon>Fabaceae</taxon>
        <taxon>Papilionoideae</taxon>
        <taxon>50 kb inversion clade</taxon>
        <taxon>NPAAA clade</taxon>
        <taxon>indigoferoid/millettioid clade</taxon>
        <taxon>Phaseoleae</taxon>
        <taxon>Cajanus</taxon>
    </lineage>
</organism>
<dbReference type="Pfam" id="PF13499">
    <property type="entry name" value="EF-hand_7"/>
    <property type="match status" value="1"/>
</dbReference>
<dbReference type="GO" id="GO:0005509">
    <property type="term" value="F:calcium ion binding"/>
    <property type="evidence" value="ECO:0007669"/>
    <property type="project" value="InterPro"/>
</dbReference>
<keyword evidence="1" id="KW-0106">Calcium</keyword>
<evidence type="ECO:0000313" key="4">
    <source>
        <dbReference type="Proteomes" id="UP000075243"/>
    </source>
</evidence>
<dbReference type="AlphaFoldDB" id="A0A151S7W5"/>
<dbReference type="InterPro" id="IPR002048">
    <property type="entry name" value="EF_hand_dom"/>
</dbReference>
<evidence type="ECO:0000259" key="2">
    <source>
        <dbReference type="PROSITE" id="PS50222"/>
    </source>
</evidence>
<dbReference type="EMBL" id="KQ483446">
    <property type="protein sequence ID" value="KYP50906.1"/>
    <property type="molecule type" value="Genomic_DNA"/>
</dbReference>
<evidence type="ECO:0000313" key="3">
    <source>
        <dbReference type="EMBL" id="KYP50906.1"/>
    </source>
</evidence>
<accession>A0A151S7W5</accession>
<gene>
    <name evidence="3" type="ORF">KK1_027262</name>
</gene>